<gene>
    <name evidence="1" type="ORF">THAOC_36687</name>
</gene>
<accession>K0QZT2</accession>
<comment type="caution">
    <text evidence="1">The sequence shown here is derived from an EMBL/GenBank/DDBJ whole genome shotgun (WGS) entry which is preliminary data.</text>
</comment>
<evidence type="ECO:0000313" key="2">
    <source>
        <dbReference type="Proteomes" id="UP000266841"/>
    </source>
</evidence>
<name>K0QZT2_THAOC</name>
<reference evidence="1 2" key="1">
    <citation type="journal article" date="2012" name="Genome Biol.">
        <title>Genome and low-iron response of an oceanic diatom adapted to chronic iron limitation.</title>
        <authorList>
            <person name="Lommer M."/>
            <person name="Specht M."/>
            <person name="Roy A.S."/>
            <person name="Kraemer L."/>
            <person name="Andreson R."/>
            <person name="Gutowska M.A."/>
            <person name="Wolf J."/>
            <person name="Bergner S.V."/>
            <person name="Schilhabel M.B."/>
            <person name="Klostermeier U.C."/>
            <person name="Beiko R.G."/>
            <person name="Rosenstiel P."/>
            <person name="Hippler M."/>
            <person name="Laroche J."/>
        </authorList>
    </citation>
    <scope>NUCLEOTIDE SEQUENCE [LARGE SCALE GENOMIC DNA]</scope>
    <source>
        <strain evidence="1 2">CCMP1005</strain>
    </source>
</reference>
<organism evidence="1 2">
    <name type="scientific">Thalassiosira oceanica</name>
    <name type="common">Marine diatom</name>
    <dbReference type="NCBI Taxonomy" id="159749"/>
    <lineage>
        <taxon>Eukaryota</taxon>
        <taxon>Sar</taxon>
        <taxon>Stramenopiles</taxon>
        <taxon>Ochrophyta</taxon>
        <taxon>Bacillariophyta</taxon>
        <taxon>Coscinodiscophyceae</taxon>
        <taxon>Thalassiosirophycidae</taxon>
        <taxon>Thalassiosirales</taxon>
        <taxon>Thalassiosiraceae</taxon>
        <taxon>Thalassiosira</taxon>
    </lineage>
</organism>
<feature type="non-terminal residue" evidence="1">
    <location>
        <position position="1"/>
    </location>
</feature>
<protein>
    <submittedName>
        <fullName evidence="1">Uncharacterized protein</fullName>
    </submittedName>
</protein>
<dbReference type="AlphaFoldDB" id="K0QZT2"/>
<dbReference type="EMBL" id="AGNL01049276">
    <property type="protein sequence ID" value="EJK44750.1"/>
    <property type="molecule type" value="Genomic_DNA"/>
</dbReference>
<keyword evidence="2" id="KW-1185">Reference proteome</keyword>
<proteinExistence type="predicted"/>
<dbReference type="Proteomes" id="UP000266841">
    <property type="component" value="Unassembled WGS sequence"/>
</dbReference>
<sequence>GQAAPEVRDGEARDLSRFVGKVDKFDPYGLVDAVEDSDLLPSVRQGGLDYAPLAVRYLHESSRQAAAAQPMPSAAALPVLGRDSAASRRKNGVCSLFRLGVVSFNPAAPPLTKAREQVGLLHCEQSNSRCCSPESARINSREVSCLCCKAHRRVKMFTQTLVLVTTNTNCPPFSPSICIRLKLLGAGRPKSKAWLADGSFGGRIFSLGLSPDGMMFLRRATCPEGQCIAPIFEEYSLSVEGGANTKIPRMVQAQICSSEQPLLITAASGSRRSGLMTFFYWAGRHYL</sequence>
<evidence type="ECO:0000313" key="1">
    <source>
        <dbReference type="EMBL" id="EJK44750.1"/>
    </source>
</evidence>